<protein>
    <submittedName>
        <fullName evidence="4">O-succinylbenzoic acid--CoA ligase</fullName>
    </submittedName>
</protein>
<dbReference type="Proteomes" id="UP000245618">
    <property type="component" value="Unassembled WGS sequence"/>
</dbReference>
<evidence type="ECO:0000259" key="3">
    <source>
        <dbReference type="Pfam" id="PF00501"/>
    </source>
</evidence>
<evidence type="ECO:0000256" key="1">
    <source>
        <dbReference type="ARBA" id="ARBA00006432"/>
    </source>
</evidence>
<evidence type="ECO:0000256" key="2">
    <source>
        <dbReference type="ARBA" id="ARBA00022598"/>
    </source>
</evidence>
<dbReference type="InterPro" id="IPR045851">
    <property type="entry name" value="AMP-bd_C_sf"/>
</dbReference>
<proteinExistence type="inferred from homology"/>
<dbReference type="RefSeq" id="WP_116764313.1">
    <property type="nucleotide sequence ID" value="NZ_QCZH01000021.1"/>
</dbReference>
<dbReference type="AlphaFoldDB" id="A0A2U1JQZ7"/>
<sequence>MINTVTYKNVHNFFKLNGYHLTKEDLCRVAYSFIKEGEDYEQAVGEFLLDWFDDKNYIDMYTSGTTGMPKKIRIEKEAMVQSAIATGDFFGLQPGNRVLHCLPTNFVAGKMMFVRSFILGLDMDFAAPSSNPLEHNDERYDFAAMVPLQAKNSIKKLTNIKKVIIGGVKVHKPLEQELVKLPIQIYETYGMTETITHIAAKKIGEEAFSTLPNVTVSVNENQCLVVLAKNISNEKIETNDIVNLISDTQFVWLGRYDNVINSGGIKLMPEQIEDKLSTLISRRYFVNGEPDDTLGEKVVLYIEGEPMKLDESVFNRLDKYEKPKEIVFIPKFKETATGKIMRAESKELVEEK</sequence>
<dbReference type="PANTHER" id="PTHR43201:SF5">
    <property type="entry name" value="MEDIUM-CHAIN ACYL-COA LIGASE ACSF2, MITOCHONDRIAL"/>
    <property type="match status" value="1"/>
</dbReference>
<dbReference type="Gene3D" id="3.40.50.12780">
    <property type="entry name" value="N-terminal domain of ligase-like"/>
    <property type="match status" value="1"/>
</dbReference>
<dbReference type="Gene3D" id="3.30.300.30">
    <property type="match status" value="1"/>
</dbReference>
<comment type="caution">
    <text evidence="4">The sequence shown here is derived from an EMBL/GenBank/DDBJ whole genome shotgun (WGS) entry which is preliminary data.</text>
</comment>
<dbReference type="OrthoDB" id="8870348at2"/>
<evidence type="ECO:0000313" key="5">
    <source>
        <dbReference type="Proteomes" id="UP000245618"/>
    </source>
</evidence>
<dbReference type="InterPro" id="IPR042099">
    <property type="entry name" value="ANL_N_sf"/>
</dbReference>
<dbReference type="GO" id="GO:0006631">
    <property type="term" value="P:fatty acid metabolic process"/>
    <property type="evidence" value="ECO:0007669"/>
    <property type="project" value="TreeGrafter"/>
</dbReference>
<feature type="domain" description="AMP-dependent synthetase/ligase" evidence="3">
    <location>
        <begin position="60"/>
        <end position="226"/>
    </location>
</feature>
<keyword evidence="5" id="KW-1185">Reference proteome</keyword>
<dbReference type="SUPFAM" id="SSF56801">
    <property type="entry name" value="Acetyl-CoA synthetase-like"/>
    <property type="match status" value="1"/>
</dbReference>
<accession>A0A2U1JQZ7</accession>
<organism evidence="4 5">
    <name type="scientific">Flavobacterium laiguense</name>
    <dbReference type="NCBI Taxonomy" id="2169409"/>
    <lineage>
        <taxon>Bacteria</taxon>
        <taxon>Pseudomonadati</taxon>
        <taxon>Bacteroidota</taxon>
        <taxon>Flavobacteriia</taxon>
        <taxon>Flavobacteriales</taxon>
        <taxon>Flavobacteriaceae</taxon>
        <taxon>Flavobacterium</taxon>
    </lineage>
</organism>
<dbReference type="PANTHER" id="PTHR43201">
    <property type="entry name" value="ACYL-COA SYNTHETASE"/>
    <property type="match status" value="1"/>
</dbReference>
<evidence type="ECO:0000313" key="4">
    <source>
        <dbReference type="EMBL" id="PWA07571.1"/>
    </source>
</evidence>
<dbReference type="EMBL" id="QCZH01000021">
    <property type="protein sequence ID" value="PWA07571.1"/>
    <property type="molecule type" value="Genomic_DNA"/>
</dbReference>
<dbReference type="InterPro" id="IPR000873">
    <property type="entry name" value="AMP-dep_synth/lig_dom"/>
</dbReference>
<dbReference type="Pfam" id="PF00501">
    <property type="entry name" value="AMP-binding"/>
    <property type="match status" value="1"/>
</dbReference>
<reference evidence="4 5" key="1">
    <citation type="submission" date="2018-04" db="EMBL/GenBank/DDBJ databases">
        <title>Flavobacterium sp. nov., isolated from glacier ice.</title>
        <authorList>
            <person name="Liu Q."/>
            <person name="Xin Y.-H."/>
        </authorList>
    </citation>
    <scope>NUCLEOTIDE SEQUENCE [LARGE SCALE GENOMIC DNA]</scope>
    <source>
        <strain evidence="4 5">LB2P30</strain>
    </source>
</reference>
<name>A0A2U1JQZ7_9FLAO</name>
<dbReference type="GO" id="GO:0031956">
    <property type="term" value="F:medium-chain fatty acid-CoA ligase activity"/>
    <property type="evidence" value="ECO:0007669"/>
    <property type="project" value="TreeGrafter"/>
</dbReference>
<gene>
    <name evidence="4" type="ORF">DB891_14565</name>
</gene>
<comment type="similarity">
    <text evidence="1">Belongs to the ATP-dependent AMP-binding enzyme family.</text>
</comment>
<keyword evidence="2 4" id="KW-0436">Ligase</keyword>